<keyword evidence="4" id="KW-1185">Reference proteome</keyword>
<reference evidence="4" key="1">
    <citation type="journal article" date="2019" name="Int. J. Syst. Evol. Microbiol.">
        <title>The Global Catalogue of Microorganisms (GCM) 10K type strain sequencing project: providing services to taxonomists for standard genome sequencing and annotation.</title>
        <authorList>
            <consortium name="The Broad Institute Genomics Platform"/>
            <consortium name="The Broad Institute Genome Sequencing Center for Infectious Disease"/>
            <person name="Wu L."/>
            <person name="Ma J."/>
        </authorList>
    </citation>
    <scope>NUCLEOTIDE SEQUENCE [LARGE SCALE GENOMIC DNA]</scope>
    <source>
        <strain evidence="4">NCAIM B.02333</strain>
    </source>
</reference>
<evidence type="ECO:0000313" key="3">
    <source>
        <dbReference type="EMBL" id="MFC3688352.1"/>
    </source>
</evidence>
<dbReference type="Gene3D" id="1.20.1260.10">
    <property type="match status" value="1"/>
</dbReference>
<evidence type="ECO:0000256" key="1">
    <source>
        <dbReference type="SAM" id="MobiDB-lite"/>
    </source>
</evidence>
<evidence type="ECO:0000313" key="4">
    <source>
        <dbReference type="Proteomes" id="UP001595685"/>
    </source>
</evidence>
<comment type="caution">
    <text evidence="3">The sequence shown here is derived from an EMBL/GenBank/DDBJ whole genome shotgun (WGS) entry which is preliminary data.</text>
</comment>
<proteinExistence type="predicted"/>
<dbReference type="Proteomes" id="UP001595685">
    <property type="component" value="Unassembled WGS sequence"/>
</dbReference>
<protein>
    <recommendedName>
        <fullName evidence="2">DUF4439 domain-containing protein</fullName>
    </recommendedName>
</protein>
<accession>A0ABV7WG23</accession>
<dbReference type="Pfam" id="PF14530">
    <property type="entry name" value="DUF4439"/>
    <property type="match status" value="1"/>
</dbReference>
<dbReference type="InterPro" id="IPR029447">
    <property type="entry name" value="DUF4439"/>
</dbReference>
<sequence length="387" mass="37921">MPGTGGGDAPAPGRRSFLRLAGALGLGGASMLATGCSASDREALLDVDPRDVRLDEGVLPRAAPPGPSARERRRRSVRSGSLAALAVLGGPAPDPAAGPGGSVALPGLLPGPTGGGADLAAVAGVHQVHADLLAGGADPTADRLPTALDPVRVPAEGGPTLPPQRRPVAVLQAGVTVALRACAEERSAEDADVALALLHARVAAARRAQADALDDAPAGAAAGGTRGGAAAAAGPVWPDGAPGPGMVEALQALLGQEHRAGWSYAVVQAWAGDREDDAGAARAAATRRSERLAAVLEQLGVQPVGPAATYPTDDAGSPVDGPVTAAALALRLDDAVATAAAGVLAVAVGVPPSDAWGAWVRAAVHGLADAERSRWSWGGAPAPLPGG</sequence>
<dbReference type="PROSITE" id="PS51318">
    <property type="entry name" value="TAT"/>
    <property type="match status" value="1"/>
</dbReference>
<dbReference type="RefSeq" id="WP_376984144.1">
    <property type="nucleotide sequence ID" value="NZ_JBHRWW010000004.1"/>
</dbReference>
<organism evidence="3 4">
    <name type="scientific">Aquipuribacter hungaricus</name>
    <dbReference type="NCBI Taxonomy" id="545624"/>
    <lineage>
        <taxon>Bacteria</taxon>
        <taxon>Bacillati</taxon>
        <taxon>Actinomycetota</taxon>
        <taxon>Actinomycetes</taxon>
        <taxon>Micrococcales</taxon>
        <taxon>Intrasporangiaceae</taxon>
        <taxon>Aquipuribacter</taxon>
    </lineage>
</organism>
<name>A0ABV7WG23_9MICO</name>
<feature type="region of interest" description="Disordered" evidence="1">
    <location>
        <begin position="55"/>
        <end position="77"/>
    </location>
</feature>
<evidence type="ECO:0000259" key="2">
    <source>
        <dbReference type="Pfam" id="PF14530"/>
    </source>
</evidence>
<dbReference type="InterPro" id="IPR006311">
    <property type="entry name" value="TAT_signal"/>
</dbReference>
<dbReference type="InterPro" id="IPR009078">
    <property type="entry name" value="Ferritin-like_SF"/>
</dbReference>
<dbReference type="EMBL" id="JBHRWW010000004">
    <property type="protein sequence ID" value="MFC3688352.1"/>
    <property type="molecule type" value="Genomic_DNA"/>
</dbReference>
<dbReference type="InterPro" id="IPR012347">
    <property type="entry name" value="Ferritin-like"/>
</dbReference>
<gene>
    <name evidence="3" type="ORF">ACFOLH_08360</name>
</gene>
<dbReference type="SUPFAM" id="SSF47240">
    <property type="entry name" value="Ferritin-like"/>
    <property type="match status" value="1"/>
</dbReference>
<feature type="domain" description="DUF4439" evidence="2">
    <location>
        <begin position="249"/>
        <end position="386"/>
    </location>
</feature>